<dbReference type="SUPFAM" id="SSF75217">
    <property type="entry name" value="alpha/beta knot"/>
    <property type="match status" value="1"/>
</dbReference>
<comment type="similarity">
    <text evidence="5 6">Belongs to the RNA methyltransferase RlmH family.</text>
</comment>
<dbReference type="PANTHER" id="PTHR33603:SF1">
    <property type="entry name" value="RIBOSOMAL RNA LARGE SUBUNIT METHYLTRANSFERASE H"/>
    <property type="match status" value="1"/>
</dbReference>
<comment type="caution">
    <text evidence="7">The sequence shown here is derived from an EMBL/GenBank/DDBJ whole genome shotgun (WGS) entry which is preliminary data.</text>
</comment>
<dbReference type="EMBL" id="BOVK01000049">
    <property type="protein sequence ID" value="GIQ70468.1"/>
    <property type="molecule type" value="Genomic_DNA"/>
</dbReference>
<dbReference type="Pfam" id="PF02590">
    <property type="entry name" value="SPOUT_MTase"/>
    <property type="match status" value="1"/>
</dbReference>
<dbReference type="HAMAP" id="MF_00658">
    <property type="entry name" value="23SrRNA_methyltr_H"/>
    <property type="match status" value="1"/>
</dbReference>
<dbReference type="GO" id="GO:0070038">
    <property type="term" value="F:rRNA (pseudouridine-N3-)-methyltransferase activity"/>
    <property type="evidence" value="ECO:0007669"/>
    <property type="project" value="UniProtKB-UniRule"/>
</dbReference>
<evidence type="ECO:0000313" key="8">
    <source>
        <dbReference type="Proteomes" id="UP000677918"/>
    </source>
</evidence>
<protein>
    <recommendedName>
        <fullName evidence="6">Ribosomal RNA large subunit methyltransferase H</fullName>
        <ecNumber evidence="6">2.1.1.177</ecNumber>
    </recommendedName>
    <alternativeName>
        <fullName evidence="6">23S rRNA (pseudouridine1915-N3)-methyltransferase</fullName>
    </alternativeName>
    <alternativeName>
        <fullName evidence="6">23S rRNA m3Psi1915 methyltransferase</fullName>
    </alternativeName>
    <alternativeName>
        <fullName evidence="6">rRNA (pseudouridine-N3-)-methyltransferase RlmH</fullName>
    </alternativeName>
</protein>
<keyword evidence="6" id="KW-0963">Cytoplasm</keyword>
<evidence type="ECO:0000256" key="4">
    <source>
        <dbReference type="ARBA" id="ARBA00022691"/>
    </source>
</evidence>
<comment type="subunit">
    <text evidence="6">Homodimer.</text>
</comment>
<dbReference type="InterPro" id="IPR003742">
    <property type="entry name" value="RlmH-like"/>
</dbReference>
<reference evidence="7" key="1">
    <citation type="submission" date="2021-04" db="EMBL/GenBank/DDBJ databases">
        <title>Draft genome sequence of Xylanibacillus composti strain K13.</title>
        <authorList>
            <person name="Uke A."/>
            <person name="Chhe C."/>
            <person name="Baramee S."/>
            <person name="Kosugi A."/>
        </authorList>
    </citation>
    <scope>NUCLEOTIDE SEQUENCE</scope>
    <source>
        <strain evidence="7">K13</strain>
    </source>
</reference>
<dbReference type="NCBIfam" id="TIGR00246">
    <property type="entry name" value="tRNA_RlmH_YbeA"/>
    <property type="match status" value="1"/>
</dbReference>
<sequence length="160" mass="17820">MLTVQIAAVGKLKESYLQKGIAEYTKRLGAYAKLQLTEVPDEKAPDNLSGAEEEQVKRKEGERLLAAIRPDSHVIALTLDGKAWTSEQWASHITQLTTYGTSHLTFVIGGSLGLAPEVLQRADTKLTLGPLTFPHQLVRLLLLEQVYRAFKIQRGEPYHK</sequence>
<dbReference type="InterPro" id="IPR029026">
    <property type="entry name" value="tRNA_m1G_MTases_N"/>
</dbReference>
<evidence type="ECO:0000313" key="7">
    <source>
        <dbReference type="EMBL" id="GIQ70468.1"/>
    </source>
</evidence>
<keyword evidence="3 6" id="KW-0808">Transferase</keyword>
<keyword evidence="1 6" id="KW-0698">rRNA processing</keyword>
<feature type="binding site" evidence="6">
    <location>
        <position position="77"/>
    </location>
    <ligand>
        <name>S-adenosyl-L-methionine</name>
        <dbReference type="ChEBI" id="CHEBI:59789"/>
    </ligand>
</feature>
<dbReference type="Proteomes" id="UP000677918">
    <property type="component" value="Unassembled WGS sequence"/>
</dbReference>
<dbReference type="Gene3D" id="3.40.1280.10">
    <property type="match status" value="1"/>
</dbReference>
<comment type="function">
    <text evidence="6">Specifically methylates the pseudouridine at position 1915 (m3Psi1915) in 23S rRNA.</text>
</comment>
<keyword evidence="8" id="KW-1185">Reference proteome</keyword>
<feature type="binding site" evidence="6">
    <location>
        <position position="109"/>
    </location>
    <ligand>
        <name>S-adenosyl-L-methionine</name>
        <dbReference type="ChEBI" id="CHEBI:59789"/>
    </ligand>
</feature>
<name>A0A8J4H3U7_9BACL</name>
<evidence type="ECO:0000256" key="3">
    <source>
        <dbReference type="ARBA" id="ARBA00022679"/>
    </source>
</evidence>
<dbReference type="PANTHER" id="PTHR33603">
    <property type="entry name" value="METHYLTRANSFERASE"/>
    <property type="match status" value="1"/>
</dbReference>
<comment type="catalytic activity">
    <reaction evidence="6">
        <text>pseudouridine(1915) in 23S rRNA + S-adenosyl-L-methionine = N(3)-methylpseudouridine(1915) in 23S rRNA + S-adenosyl-L-homocysteine + H(+)</text>
        <dbReference type="Rhea" id="RHEA:42752"/>
        <dbReference type="Rhea" id="RHEA-COMP:10221"/>
        <dbReference type="Rhea" id="RHEA-COMP:10222"/>
        <dbReference type="ChEBI" id="CHEBI:15378"/>
        <dbReference type="ChEBI" id="CHEBI:57856"/>
        <dbReference type="ChEBI" id="CHEBI:59789"/>
        <dbReference type="ChEBI" id="CHEBI:65314"/>
        <dbReference type="ChEBI" id="CHEBI:74486"/>
        <dbReference type="EC" id="2.1.1.177"/>
    </reaction>
</comment>
<dbReference type="GO" id="GO:0005737">
    <property type="term" value="C:cytoplasm"/>
    <property type="evidence" value="ECO:0007669"/>
    <property type="project" value="UniProtKB-SubCell"/>
</dbReference>
<dbReference type="NCBIfam" id="NF000985">
    <property type="entry name" value="PRK00103.1-3"/>
    <property type="match status" value="1"/>
</dbReference>
<feature type="binding site" evidence="6">
    <location>
        <begin position="128"/>
        <end position="133"/>
    </location>
    <ligand>
        <name>S-adenosyl-L-methionine</name>
        <dbReference type="ChEBI" id="CHEBI:59789"/>
    </ligand>
</feature>
<dbReference type="InterPro" id="IPR029028">
    <property type="entry name" value="Alpha/beta_knot_MTases"/>
</dbReference>
<evidence type="ECO:0000256" key="5">
    <source>
        <dbReference type="ARBA" id="ARBA00038303"/>
    </source>
</evidence>
<dbReference type="EC" id="2.1.1.177" evidence="6"/>
<keyword evidence="4 6" id="KW-0949">S-adenosyl-L-methionine</keyword>
<dbReference type="RefSeq" id="WP_213413289.1">
    <property type="nucleotide sequence ID" value="NZ_BOVK01000049.1"/>
</dbReference>
<evidence type="ECO:0000256" key="1">
    <source>
        <dbReference type="ARBA" id="ARBA00022552"/>
    </source>
</evidence>
<organism evidence="7 8">
    <name type="scientific">Xylanibacillus composti</name>
    <dbReference type="NCBI Taxonomy" id="1572762"/>
    <lineage>
        <taxon>Bacteria</taxon>
        <taxon>Bacillati</taxon>
        <taxon>Bacillota</taxon>
        <taxon>Bacilli</taxon>
        <taxon>Bacillales</taxon>
        <taxon>Paenibacillaceae</taxon>
        <taxon>Xylanibacillus</taxon>
    </lineage>
</organism>
<evidence type="ECO:0000256" key="6">
    <source>
        <dbReference type="HAMAP-Rule" id="MF_00658"/>
    </source>
</evidence>
<gene>
    <name evidence="6 7" type="primary">rlmH</name>
    <name evidence="7" type="ORF">XYCOK13_32920</name>
</gene>
<dbReference type="CDD" id="cd18081">
    <property type="entry name" value="RlmH-like"/>
    <property type="match status" value="1"/>
</dbReference>
<accession>A0A8J4H3U7</accession>
<keyword evidence="2 6" id="KW-0489">Methyltransferase</keyword>
<comment type="subcellular location">
    <subcellularLocation>
        <location evidence="6">Cytoplasm</location>
    </subcellularLocation>
</comment>
<dbReference type="AlphaFoldDB" id="A0A8J4H3U7"/>
<evidence type="ECO:0000256" key="2">
    <source>
        <dbReference type="ARBA" id="ARBA00022603"/>
    </source>
</evidence>
<proteinExistence type="inferred from homology"/>
<dbReference type="PIRSF" id="PIRSF004505">
    <property type="entry name" value="MT_bac"/>
    <property type="match status" value="1"/>
</dbReference>